<proteinExistence type="predicted"/>
<keyword evidence="2" id="KW-1185">Reference proteome</keyword>
<reference evidence="1 2" key="1">
    <citation type="submission" date="2024-11" db="EMBL/GenBank/DDBJ databases">
        <authorList>
            <person name="Heng Y.C."/>
            <person name="Lim A.C.H."/>
            <person name="Lee J.K.Y."/>
            <person name="Kittelmann S."/>
        </authorList>
    </citation>
    <scope>NUCLEOTIDE SEQUENCE [LARGE SCALE GENOMIC DNA]</scope>
    <source>
        <strain evidence="1 2">WILCCON 0112</strain>
    </source>
</reference>
<gene>
    <name evidence="1" type="ORF">ACJDTP_21535</name>
</gene>
<dbReference type="EMBL" id="JBJIAB010000037">
    <property type="protein sequence ID" value="MFL0167659.1"/>
    <property type="molecule type" value="Genomic_DNA"/>
</dbReference>
<evidence type="ECO:0000313" key="1">
    <source>
        <dbReference type="EMBL" id="MFL0167659.1"/>
    </source>
</evidence>
<name>A0ABW8S9X1_9CLOT</name>
<sequence length="190" mass="21439">MLNGFTNVTITKDLTEDMRKSLEDLAKKTVCIGIPDSTEHPDSKITNAQLLYIHTNGVRDKEMIREMQHDLNTMPYSKAHELYVHENGSPLWKSPPRPVLAPAIDANKEQIGELMKDTAIDALEGKDISPALNQVGMQGQNIARAWFTDPRNDWEENTERTIKKKGSDRPLIDTGELRKAITYVIKDGDI</sequence>
<organism evidence="1 2">
    <name type="scientific">Candidatus Clostridium helianthi</name>
    <dbReference type="NCBI Taxonomy" id="3381660"/>
    <lineage>
        <taxon>Bacteria</taxon>
        <taxon>Bacillati</taxon>
        <taxon>Bacillota</taxon>
        <taxon>Clostridia</taxon>
        <taxon>Eubacteriales</taxon>
        <taxon>Clostridiaceae</taxon>
        <taxon>Clostridium</taxon>
    </lineage>
</organism>
<protein>
    <submittedName>
        <fullName evidence="1">Uncharacterized protein</fullName>
    </submittedName>
</protein>
<dbReference type="Proteomes" id="UP001623600">
    <property type="component" value="Unassembled WGS sequence"/>
</dbReference>
<dbReference type="RefSeq" id="WP_406762406.1">
    <property type="nucleotide sequence ID" value="NZ_JBJIAB010000037.1"/>
</dbReference>
<accession>A0ABW8S9X1</accession>
<evidence type="ECO:0000313" key="2">
    <source>
        <dbReference type="Proteomes" id="UP001623600"/>
    </source>
</evidence>
<comment type="caution">
    <text evidence="1">The sequence shown here is derived from an EMBL/GenBank/DDBJ whole genome shotgun (WGS) entry which is preliminary data.</text>
</comment>